<dbReference type="InterPro" id="IPR036721">
    <property type="entry name" value="RCK_C_sf"/>
</dbReference>
<dbReference type="InterPro" id="IPR050721">
    <property type="entry name" value="Trk_Ktr_HKT_K-transport"/>
</dbReference>
<dbReference type="SUPFAM" id="SSF51735">
    <property type="entry name" value="NAD(P)-binding Rossmann-fold domains"/>
    <property type="match status" value="1"/>
</dbReference>
<dbReference type="SUPFAM" id="SSF81324">
    <property type="entry name" value="Voltage-gated potassium channels"/>
    <property type="match status" value="1"/>
</dbReference>
<dbReference type="PROSITE" id="PS51201">
    <property type="entry name" value="RCK_N"/>
    <property type="match status" value="1"/>
</dbReference>
<keyword evidence="2" id="KW-0812">Transmembrane</keyword>
<dbReference type="InterPro" id="IPR006037">
    <property type="entry name" value="RCK_C"/>
</dbReference>
<dbReference type="PANTHER" id="PTHR43833:SF9">
    <property type="entry name" value="POTASSIUM CHANNEL PROTEIN YUGO-RELATED"/>
    <property type="match status" value="1"/>
</dbReference>
<proteinExistence type="predicted"/>
<sequence length="345" mass="38845">MIKLEIYIQKLRRFIFSILIIFLVFVVGTSGYMILENWEFTESLFFTIVTLSTVGYTIPEGISMSTKVFTIFIILSGITVGVYALSQLTSFIVEGEMKNIMGVRKRMKKIANLDKHFIVIGAGKTGAFVCRNLLKSHKDFVVIDKNMERLEQLKQELGEDILFCQGEIKDENVMIKAGMEKASTIILTLPSDVDNLFAVLTAKTINKDIKVIAKANEPESVKKLEYAGIDRILVESEISGNRLAYMATQPNVVTFLETVTRAANKELQLEEVEIPEKSWMVNKTLKEISLPSLVNLIVISIQKKENKNIFNPRAETKVTNGDVLIVLGEEEKIGKLKKIVTERGN</sequence>
<dbReference type="RefSeq" id="WP_091403929.1">
    <property type="nucleotide sequence ID" value="NZ_FMYV01000005.1"/>
</dbReference>
<dbReference type="InterPro" id="IPR003148">
    <property type="entry name" value="RCK_N"/>
</dbReference>
<keyword evidence="2" id="KW-0472">Membrane</keyword>
<keyword evidence="2" id="KW-1133">Transmembrane helix</keyword>
<evidence type="ECO:0000256" key="2">
    <source>
        <dbReference type="SAM" id="Phobius"/>
    </source>
</evidence>
<gene>
    <name evidence="5" type="ORF">E4650_08750</name>
</gene>
<organism evidence="5 6">
    <name type="scientific">Geotoga petraea</name>
    <dbReference type="NCBI Taxonomy" id="28234"/>
    <lineage>
        <taxon>Bacteria</taxon>
        <taxon>Thermotogati</taxon>
        <taxon>Thermotogota</taxon>
        <taxon>Thermotogae</taxon>
        <taxon>Petrotogales</taxon>
        <taxon>Petrotogaceae</taxon>
        <taxon>Geotoga</taxon>
    </lineage>
</organism>
<dbReference type="GO" id="GO:0006813">
    <property type="term" value="P:potassium ion transport"/>
    <property type="evidence" value="ECO:0007669"/>
    <property type="project" value="InterPro"/>
</dbReference>
<name>A0A4Z0W3B4_9BACT</name>
<evidence type="ECO:0000259" key="3">
    <source>
        <dbReference type="PROSITE" id="PS51201"/>
    </source>
</evidence>
<evidence type="ECO:0000256" key="1">
    <source>
        <dbReference type="ARBA" id="ARBA00004651"/>
    </source>
</evidence>
<evidence type="ECO:0000313" key="5">
    <source>
        <dbReference type="EMBL" id="TGG87381.1"/>
    </source>
</evidence>
<keyword evidence="5" id="KW-0813">Transport</keyword>
<dbReference type="SUPFAM" id="SSF116726">
    <property type="entry name" value="TrkA C-terminal domain-like"/>
    <property type="match status" value="1"/>
</dbReference>
<accession>A0A4Z0W3B4</accession>
<dbReference type="Proteomes" id="UP000297288">
    <property type="component" value="Unassembled WGS sequence"/>
</dbReference>
<dbReference type="GO" id="GO:0005886">
    <property type="term" value="C:plasma membrane"/>
    <property type="evidence" value="ECO:0007669"/>
    <property type="project" value="UniProtKB-SubCell"/>
</dbReference>
<feature type="transmembrane region" description="Helical" evidence="2">
    <location>
        <begin position="14"/>
        <end position="34"/>
    </location>
</feature>
<dbReference type="AlphaFoldDB" id="A0A4Z0W3B4"/>
<dbReference type="Gene3D" id="1.10.287.70">
    <property type="match status" value="1"/>
</dbReference>
<feature type="domain" description="RCK C-terminal" evidence="4">
    <location>
        <begin position="257"/>
        <end position="342"/>
    </location>
</feature>
<dbReference type="Gene3D" id="3.30.70.1450">
    <property type="entry name" value="Regulator of K+ conductance, C-terminal domain"/>
    <property type="match status" value="1"/>
</dbReference>
<dbReference type="Gene3D" id="3.40.50.720">
    <property type="entry name" value="NAD(P)-binding Rossmann-like Domain"/>
    <property type="match status" value="1"/>
</dbReference>
<evidence type="ECO:0000259" key="4">
    <source>
        <dbReference type="PROSITE" id="PS51202"/>
    </source>
</evidence>
<comment type="subcellular location">
    <subcellularLocation>
        <location evidence="1">Cell membrane</location>
        <topology evidence="1">Multi-pass membrane protein</topology>
    </subcellularLocation>
</comment>
<feature type="transmembrane region" description="Helical" evidence="2">
    <location>
        <begin position="40"/>
        <end position="58"/>
    </location>
</feature>
<dbReference type="InterPro" id="IPR036291">
    <property type="entry name" value="NAD(P)-bd_dom_sf"/>
</dbReference>
<protein>
    <submittedName>
        <fullName evidence="5">Potassium channel protein</fullName>
    </submittedName>
</protein>
<comment type="caution">
    <text evidence="5">The sequence shown here is derived from an EMBL/GenBank/DDBJ whole genome shotgun (WGS) entry which is preliminary data.</text>
</comment>
<feature type="domain" description="RCK N-terminal" evidence="3">
    <location>
        <begin position="114"/>
        <end position="233"/>
    </location>
</feature>
<dbReference type="PANTHER" id="PTHR43833">
    <property type="entry name" value="POTASSIUM CHANNEL PROTEIN 2-RELATED-RELATED"/>
    <property type="match status" value="1"/>
</dbReference>
<dbReference type="EMBL" id="SRME01000005">
    <property type="protein sequence ID" value="TGG87381.1"/>
    <property type="molecule type" value="Genomic_DNA"/>
</dbReference>
<dbReference type="Pfam" id="PF02080">
    <property type="entry name" value="TrkA_C"/>
    <property type="match status" value="1"/>
</dbReference>
<dbReference type="GO" id="GO:0008324">
    <property type="term" value="F:monoatomic cation transmembrane transporter activity"/>
    <property type="evidence" value="ECO:0007669"/>
    <property type="project" value="InterPro"/>
</dbReference>
<dbReference type="Pfam" id="PF07885">
    <property type="entry name" value="Ion_trans_2"/>
    <property type="match status" value="1"/>
</dbReference>
<dbReference type="Pfam" id="PF02254">
    <property type="entry name" value="TrkA_N"/>
    <property type="match status" value="1"/>
</dbReference>
<evidence type="ECO:0000313" key="6">
    <source>
        <dbReference type="Proteomes" id="UP000297288"/>
    </source>
</evidence>
<reference evidence="5 6" key="1">
    <citation type="submission" date="2019-04" db="EMBL/GenBank/DDBJ databases">
        <title>Draft genome sequence data and analysis of a Fermenting Bacterium, Geotoga petraea strain HO-Geo1, isolated from heavy-oil petroleum reservoir in Russia.</title>
        <authorList>
            <person name="Grouzdev D.S."/>
            <person name="Semenova E.M."/>
            <person name="Sokolova D.S."/>
            <person name="Tourova T.P."/>
            <person name="Poltaraus A.B."/>
            <person name="Nazina T.N."/>
        </authorList>
    </citation>
    <scope>NUCLEOTIDE SEQUENCE [LARGE SCALE GENOMIC DNA]</scope>
    <source>
        <strain evidence="5 6">HO-Geo1</strain>
    </source>
</reference>
<keyword evidence="5" id="KW-0407">Ion channel</keyword>
<feature type="transmembrane region" description="Helical" evidence="2">
    <location>
        <begin position="70"/>
        <end position="93"/>
    </location>
</feature>
<dbReference type="InterPro" id="IPR013099">
    <property type="entry name" value="K_chnl_dom"/>
</dbReference>
<dbReference type="OrthoDB" id="9785285at2"/>
<dbReference type="PROSITE" id="PS51202">
    <property type="entry name" value="RCK_C"/>
    <property type="match status" value="1"/>
</dbReference>
<keyword evidence="5" id="KW-0406">Ion transport</keyword>